<feature type="compositionally biased region" description="Pro residues" evidence="10">
    <location>
        <begin position="11"/>
        <end position="20"/>
    </location>
</feature>
<evidence type="ECO:0000256" key="9">
    <source>
        <dbReference type="ARBA" id="ARBA00038061"/>
    </source>
</evidence>
<dbReference type="InterPro" id="IPR005225">
    <property type="entry name" value="Small_GTP-bd"/>
</dbReference>
<evidence type="ECO:0000256" key="8">
    <source>
        <dbReference type="ARBA" id="ARBA00023289"/>
    </source>
</evidence>
<dbReference type="NCBIfam" id="TIGR00231">
    <property type="entry name" value="small_GTP"/>
    <property type="match status" value="1"/>
</dbReference>
<evidence type="ECO:0000256" key="5">
    <source>
        <dbReference type="ARBA" id="ARBA00023134"/>
    </source>
</evidence>
<dbReference type="PROSITE" id="PS51419">
    <property type="entry name" value="RAB"/>
    <property type="match status" value="1"/>
</dbReference>
<organism evidence="11">
    <name type="scientific">Timema californicum</name>
    <name type="common">California timema</name>
    <name type="synonym">Walking stick</name>
    <dbReference type="NCBI Taxonomy" id="61474"/>
    <lineage>
        <taxon>Eukaryota</taxon>
        <taxon>Metazoa</taxon>
        <taxon>Ecdysozoa</taxon>
        <taxon>Arthropoda</taxon>
        <taxon>Hexapoda</taxon>
        <taxon>Insecta</taxon>
        <taxon>Pterygota</taxon>
        <taxon>Neoptera</taxon>
        <taxon>Polyneoptera</taxon>
        <taxon>Phasmatodea</taxon>
        <taxon>Timematodea</taxon>
        <taxon>Timematoidea</taxon>
        <taxon>Timematidae</taxon>
        <taxon>Timema</taxon>
    </lineage>
</organism>
<dbReference type="AlphaFoldDB" id="A0A7R9J5U4"/>
<feature type="compositionally biased region" description="Low complexity" evidence="10">
    <location>
        <begin position="150"/>
        <end position="162"/>
    </location>
</feature>
<comment type="subcellular location">
    <subcellularLocation>
        <location evidence="1">Cell membrane</location>
        <topology evidence="1">Lipid-anchor</topology>
    </subcellularLocation>
</comment>
<gene>
    <name evidence="11" type="ORF">TCMB3V08_LOCUS5151</name>
</gene>
<dbReference type="GO" id="GO:0005886">
    <property type="term" value="C:plasma membrane"/>
    <property type="evidence" value="ECO:0007669"/>
    <property type="project" value="UniProtKB-SubCell"/>
</dbReference>
<dbReference type="SUPFAM" id="SSF52540">
    <property type="entry name" value="P-loop containing nucleoside triphosphate hydrolases"/>
    <property type="match status" value="1"/>
</dbReference>
<reference evidence="11" key="1">
    <citation type="submission" date="2020-11" db="EMBL/GenBank/DDBJ databases">
        <authorList>
            <person name="Tran Van P."/>
        </authorList>
    </citation>
    <scope>NUCLEOTIDE SEQUENCE</scope>
</reference>
<feature type="region of interest" description="Disordered" evidence="10">
    <location>
        <begin position="461"/>
        <end position="493"/>
    </location>
</feature>
<feature type="region of interest" description="Disordered" evidence="10">
    <location>
        <begin position="204"/>
        <end position="226"/>
    </location>
</feature>
<evidence type="ECO:0000256" key="2">
    <source>
        <dbReference type="ARBA" id="ARBA00022475"/>
    </source>
</evidence>
<dbReference type="FunFam" id="3.40.50.300:FF:000475">
    <property type="entry name" value="GTP-binding protein Rhes"/>
    <property type="match status" value="1"/>
</dbReference>
<dbReference type="EMBL" id="OE181068">
    <property type="protein sequence ID" value="CAD7572505.1"/>
    <property type="molecule type" value="Genomic_DNA"/>
</dbReference>
<dbReference type="GO" id="GO:0003924">
    <property type="term" value="F:GTPase activity"/>
    <property type="evidence" value="ECO:0007669"/>
    <property type="project" value="InterPro"/>
</dbReference>
<sequence>MDFATLGSGPLSPPINPPLPSGDGTTQFMNHYSSAGVVLIVVCSSVSTWGWDWSGFDLPSLGILRDLRRSKDKIKGLSRDTTRCGHLAMEFNIEALFMKFNSIQQYGVFTHTIIINADHTNRVASEYRQSGAAGRARIFSFGASYATTGRSPRTTGITTTTGEGEEGGATPQARIYGTTTGEGEELLPGREDVALQYRVRGRRGATPQARRFGTKTTGEREERSYSPGKKMRLYNTGFLIPLAGYYSPSMQHRDGHDVWITCFRSERHDEVNQAGVIASSTPGAVRHKIVMMGAAKVGKSSLISQFLYGTFSPKYKRTIEEMHHGDFNVGGVSLTLDILDTSGSYEFPAMRALSISSAEAFVLVYDITDADTFEEVRTLRDQIHETKGNTAVPIVVVGNKVDLAEEGSRQVEFSTTESVVTVDWENGFVESSAKDNTNVTLVFKELLAQAKVKYNLSPALRKKRRQSMARHSISEGSTASPSTHSIIPSPSQLQHLEQIRERHSGSKRNSCTLS</sequence>
<evidence type="ECO:0000256" key="10">
    <source>
        <dbReference type="SAM" id="MobiDB-lite"/>
    </source>
</evidence>
<accession>A0A7R9J5U4</accession>
<keyword evidence="3" id="KW-0488">Methylation</keyword>
<dbReference type="PROSITE" id="PS51421">
    <property type="entry name" value="RAS"/>
    <property type="match status" value="1"/>
</dbReference>
<comment type="similarity">
    <text evidence="9">Belongs to the small GTPase superfamily. RasD family.</text>
</comment>
<name>A0A7R9J5U4_TIMCA</name>
<feature type="region of interest" description="Disordered" evidence="10">
    <location>
        <begin position="150"/>
        <end position="169"/>
    </location>
</feature>
<dbReference type="PRINTS" id="PR00449">
    <property type="entry name" value="RASTRNSFRMNG"/>
</dbReference>
<dbReference type="Gene3D" id="3.40.50.300">
    <property type="entry name" value="P-loop containing nucleotide triphosphate hydrolases"/>
    <property type="match status" value="1"/>
</dbReference>
<keyword evidence="5" id="KW-0342">GTP-binding</keyword>
<keyword evidence="4" id="KW-0547">Nucleotide-binding</keyword>
<keyword evidence="8" id="KW-0636">Prenylation</keyword>
<dbReference type="PANTHER" id="PTHR46149">
    <property type="entry name" value="MIP08469P"/>
    <property type="match status" value="1"/>
</dbReference>
<evidence type="ECO:0000256" key="4">
    <source>
        <dbReference type="ARBA" id="ARBA00022741"/>
    </source>
</evidence>
<dbReference type="GO" id="GO:0005525">
    <property type="term" value="F:GTP binding"/>
    <property type="evidence" value="ECO:0007669"/>
    <property type="project" value="UniProtKB-KW"/>
</dbReference>
<evidence type="ECO:0000256" key="3">
    <source>
        <dbReference type="ARBA" id="ARBA00022481"/>
    </source>
</evidence>
<keyword evidence="2" id="KW-1003">Cell membrane</keyword>
<dbReference type="SMART" id="SM00173">
    <property type="entry name" value="RAS"/>
    <property type="match status" value="1"/>
</dbReference>
<dbReference type="SMART" id="SM00175">
    <property type="entry name" value="RAB"/>
    <property type="match status" value="1"/>
</dbReference>
<evidence type="ECO:0000256" key="1">
    <source>
        <dbReference type="ARBA" id="ARBA00004193"/>
    </source>
</evidence>
<feature type="compositionally biased region" description="Low complexity" evidence="10">
    <location>
        <begin position="1"/>
        <end position="10"/>
    </location>
</feature>
<protein>
    <submittedName>
        <fullName evidence="11">(California timema) hypothetical protein</fullName>
    </submittedName>
</protein>
<evidence type="ECO:0000313" key="11">
    <source>
        <dbReference type="EMBL" id="CAD7572505.1"/>
    </source>
</evidence>
<proteinExistence type="inferred from homology"/>
<keyword evidence="6" id="KW-0472">Membrane</keyword>
<feature type="compositionally biased region" description="Low complexity" evidence="10">
    <location>
        <begin position="477"/>
        <end position="491"/>
    </location>
</feature>
<dbReference type="InterPro" id="IPR052236">
    <property type="entry name" value="Small_GTPase_RasD"/>
</dbReference>
<evidence type="ECO:0000256" key="7">
    <source>
        <dbReference type="ARBA" id="ARBA00023288"/>
    </source>
</evidence>
<dbReference type="InterPro" id="IPR001806">
    <property type="entry name" value="Small_GTPase"/>
</dbReference>
<dbReference type="SMART" id="SM00176">
    <property type="entry name" value="RAN"/>
    <property type="match status" value="1"/>
</dbReference>
<dbReference type="InterPro" id="IPR027417">
    <property type="entry name" value="P-loop_NTPase"/>
</dbReference>
<feature type="region of interest" description="Disordered" evidence="10">
    <location>
        <begin position="1"/>
        <end position="22"/>
    </location>
</feature>
<dbReference type="Pfam" id="PF00071">
    <property type="entry name" value="Ras"/>
    <property type="match status" value="1"/>
</dbReference>
<evidence type="ECO:0000256" key="6">
    <source>
        <dbReference type="ARBA" id="ARBA00023136"/>
    </source>
</evidence>
<keyword evidence="7" id="KW-0449">Lipoprotein</keyword>
<dbReference type="PANTHER" id="PTHR46149:SF7">
    <property type="entry name" value="GTP-BINDING PROTEIN DI-RAS2"/>
    <property type="match status" value="1"/>
</dbReference>
<dbReference type="SMART" id="SM00174">
    <property type="entry name" value="RHO"/>
    <property type="match status" value="1"/>
</dbReference>